<reference evidence="1 2" key="1">
    <citation type="journal article" date="2010" name="J. Bacteriol.">
        <title>Genome sequence of Fulvimarina pelagi HTCC2506T, a Mn(II)-oxidizing alphaproteobacterium possessing an aerobic anoxygenic photosynthetic gene cluster and Xanthorhodopsin.</title>
        <authorList>
            <person name="Kang I."/>
            <person name="Oh H.M."/>
            <person name="Lim S.I."/>
            <person name="Ferriera S."/>
            <person name="Giovannoni S.J."/>
            <person name="Cho J.C."/>
        </authorList>
    </citation>
    <scope>NUCLEOTIDE SEQUENCE [LARGE SCALE GENOMIC DNA]</scope>
    <source>
        <strain evidence="1 2">HTCC2506</strain>
    </source>
</reference>
<dbReference type="STRING" id="217511.GCA_001463845_00543"/>
<dbReference type="RefSeq" id="WP_007066919.1">
    <property type="nucleotide sequence ID" value="NZ_DS022272.1"/>
</dbReference>
<protein>
    <recommendedName>
        <fullName evidence="3">Phosphohistidine phosphatase</fullName>
    </recommendedName>
</protein>
<evidence type="ECO:0008006" key="3">
    <source>
        <dbReference type="Google" id="ProtNLM"/>
    </source>
</evidence>
<dbReference type="EMBL" id="AATP01000001">
    <property type="protein sequence ID" value="EAU42945.1"/>
    <property type="molecule type" value="Genomic_DNA"/>
</dbReference>
<evidence type="ECO:0000313" key="1">
    <source>
        <dbReference type="EMBL" id="EAU42945.1"/>
    </source>
</evidence>
<dbReference type="PANTHER" id="PTHR47623">
    <property type="entry name" value="OS09G0287300 PROTEIN"/>
    <property type="match status" value="1"/>
</dbReference>
<dbReference type="Gene3D" id="3.40.50.1240">
    <property type="entry name" value="Phosphoglycerate mutase-like"/>
    <property type="match status" value="1"/>
</dbReference>
<proteinExistence type="predicted"/>
<evidence type="ECO:0000313" key="2">
    <source>
        <dbReference type="Proteomes" id="UP000004310"/>
    </source>
</evidence>
<name>Q0G5W9_9HYPH</name>
<dbReference type="Proteomes" id="UP000004310">
    <property type="component" value="Unassembled WGS sequence"/>
</dbReference>
<dbReference type="Pfam" id="PF00300">
    <property type="entry name" value="His_Phos_1"/>
    <property type="match status" value="1"/>
</dbReference>
<dbReference type="HOGENOM" id="CLU_084603_2_3_5"/>
<dbReference type="PANTHER" id="PTHR47623:SF1">
    <property type="entry name" value="OS09G0287300 PROTEIN"/>
    <property type="match status" value="1"/>
</dbReference>
<comment type="caution">
    <text evidence="1">The sequence shown here is derived from an EMBL/GenBank/DDBJ whole genome shotgun (WGS) entry which is preliminary data.</text>
</comment>
<gene>
    <name evidence="1" type="ORF">FP2506_08886</name>
</gene>
<keyword evidence="2" id="KW-1185">Reference proteome</keyword>
<dbReference type="eggNOG" id="COG2062">
    <property type="taxonomic scope" value="Bacteria"/>
</dbReference>
<organism evidence="1 2">
    <name type="scientific">Fulvimarina pelagi HTCC2506</name>
    <dbReference type="NCBI Taxonomy" id="314231"/>
    <lineage>
        <taxon>Bacteria</taxon>
        <taxon>Pseudomonadati</taxon>
        <taxon>Pseudomonadota</taxon>
        <taxon>Alphaproteobacteria</taxon>
        <taxon>Hyphomicrobiales</taxon>
        <taxon>Aurantimonadaceae</taxon>
        <taxon>Fulvimarina</taxon>
    </lineage>
</organism>
<dbReference type="CDD" id="cd07067">
    <property type="entry name" value="HP_PGM_like"/>
    <property type="match status" value="1"/>
</dbReference>
<dbReference type="SUPFAM" id="SSF53254">
    <property type="entry name" value="Phosphoglycerate mutase-like"/>
    <property type="match status" value="1"/>
</dbReference>
<dbReference type="InterPro" id="IPR029033">
    <property type="entry name" value="His_PPase_superfam"/>
</dbReference>
<accession>Q0G5W9</accession>
<dbReference type="AlphaFoldDB" id="Q0G5W9"/>
<sequence>MFVLRHAHSSWALPGQRDHQRALDDRGRQDAKRLAEAIEAEGLSIDRTHCSSATRAKETLEIIEPAFKSIGETVMSDDLYALGPEAYVSAMCANPDASTVLIIGHNPMIEDFCLSLVAEDSKAWFKLREGLPTCGFVEFAVTEGDDGFETLKNGGGTMQRILLPREMA</sequence>
<dbReference type="InterPro" id="IPR013078">
    <property type="entry name" value="His_Pase_superF_clade-1"/>
</dbReference>